<keyword evidence="7 10" id="KW-0862">Zinc</keyword>
<keyword evidence="3 10" id="KW-0808">Transferase</keyword>
<sequence>MNSRQNDILRSLLQRRDQRRYSVICTERVVYRTLSLTGFDIHTFRYDAYDYGPPLGSAGFSHYNTLEKDVGYTTKPCDRGQLPQAGFEPARIIALKVIAIFSPGALPTELLPRDLSTRALPAYVIDVQLAGSSKQAGADWPSVRNNIVGLLQKSVMSKKICQVWSNMDLTGLCIRAYDNATTCGLVWTPNFVAYRCRTCGISPCMSLCTECFKKGNHARHDFNMFLSQAGGACDCGDTSVMKETGLTVQFYFRFCDRHGPNKGANKGKAPTDLMCVAEAMMPRIILRLIQHLRENSKTGSPDAYKGAIQDADAFITMLLDFNNMGGLMRRVMTSALTNPQKYRVLNEVPENLDSEYAQYQYESRRIYEEALKSLPNPKPIEDYRECPSLQENLVHRTFLEELVFWTVKFEFPQKVVCLLLNMLPDPDYKEALTRAFVLHYSRISMMLERSVDPDTLSNRVVHVSVQLFSNESLALRMTEQLNLLHVMVVSLKYMMSKILIKNTLHDQEENFHYVVDCGKPVMKDHCYWPLVSDLNNVLSHRPVALKFMSDDSLLEMWFAFLAMFQGALSWLKPPLNRGTPNIGSGPMGYPIDPSLASLSASSFPGTPECPGTHSRTSRDLTLLDSIAIKAA</sequence>
<dbReference type="EMBL" id="JAPWTK010000174">
    <property type="protein sequence ID" value="KAJ8946856.1"/>
    <property type="molecule type" value="Genomic_DNA"/>
</dbReference>
<evidence type="ECO:0000256" key="1">
    <source>
        <dbReference type="ARBA" id="ARBA00000900"/>
    </source>
</evidence>
<evidence type="ECO:0000256" key="6">
    <source>
        <dbReference type="ARBA" id="ARBA00022786"/>
    </source>
</evidence>
<evidence type="ECO:0000313" key="13">
    <source>
        <dbReference type="Proteomes" id="UP001162162"/>
    </source>
</evidence>
<feature type="domain" description="UBR-type" evidence="11">
    <location>
        <begin position="181"/>
        <end position="260"/>
    </location>
</feature>
<keyword evidence="5 10" id="KW-0863">Zinc-finger</keyword>
<dbReference type="FunFam" id="2.10.110.30:FF:000002">
    <property type="entry name" value="Putative e3 ubiquitin-protein ligase ubr3"/>
    <property type="match status" value="1"/>
</dbReference>
<comment type="catalytic activity">
    <reaction evidence="1 10">
        <text>S-ubiquitinyl-[E2 ubiquitin-conjugating enzyme]-L-cysteine + [acceptor protein]-L-lysine = [E2 ubiquitin-conjugating enzyme]-L-cysteine + N(6)-ubiquitinyl-[acceptor protein]-L-lysine.</text>
        <dbReference type="EC" id="2.3.2.27"/>
    </reaction>
</comment>
<evidence type="ECO:0000256" key="2">
    <source>
        <dbReference type="ARBA" id="ARBA00004906"/>
    </source>
</evidence>
<dbReference type="InterPro" id="IPR039164">
    <property type="entry name" value="UBR1-like"/>
</dbReference>
<evidence type="ECO:0000256" key="7">
    <source>
        <dbReference type="ARBA" id="ARBA00022833"/>
    </source>
</evidence>
<dbReference type="Gene3D" id="2.10.110.30">
    <property type="match status" value="1"/>
</dbReference>
<dbReference type="CDD" id="cd19673">
    <property type="entry name" value="UBR-box_UBR3"/>
    <property type="match status" value="1"/>
</dbReference>
<evidence type="ECO:0000256" key="9">
    <source>
        <dbReference type="PROSITE-ProRule" id="PRU00508"/>
    </source>
</evidence>
<dbReference type="PROSITE" id="PS51157">
    <property type="entry name" value="ZF_UBR"/>
    <property type="match status" value="1"/>
</dbReference>
<comment type="pathway">
    <text evidence="2 10">Protein modification; protein ubiquitination.</text>
</comment>
<dbReference type="Pfam" id="PF02207">
    <property type="entry name" value="zf-UBR"/>
    <property type="match status" value="1"/>
</dbReference>
<comment type="caution">
    <text evidence="12">The sequence shown here is derived from an EMBL/GenBank/DDBJ whole genome shotgun (WGS) entry which is preliminary data.</text>
</comment>
<dbReference type="GO" id="GO:0008270">
    <property type="term" value="F:zinc ion binding"/>
    <property type="evidence" value="ECO:0007669"/>
    <property type="project" value="UniProtKB-UniRule"/>
</dbReference>
<dbReference type="GO" id="GO:0071596">
    <property type="term" value="P:ubiquitin-dependent protein catabolic process via the N-end rule pathway"/>
    <property type="evidence" value="ECO:0007669"/>
    <property type="project" value="UniProtKB-UniRule"/>
</dbReference>
<name>A0AAV8Y6W1_9CUCU</name>
<organism evidence="12 13">
    <name type="scientific">Aromia moschata</name>
    <dbReference type="NCBI Taxonomy" id="1265417"/>
    <lineage>
        <taxon>Eukaryota</taxon>
        <taxon>Metazoa</taxon>
        <taxon>Ecdysozoa</taxon>
        <taxon>Arthropoda</taxon>
        <taxon>Hexapoda</taxon>
        <taxon>Insecta</taxon>
        <taxon>Pterygota</taxon>
        <taxon>Neoptera</taxon>
        <taxon>Endopterygota</taxon>
        <taxon>Coleoptera</taxon>
        <taxon>Polyphaga</taxon>
        <taxon>Cucujiformia</taxon>
        <taxon>Chrysomeloidea</taxon>
        <taxon>Cerambycidae</taxon>
        <taxon>Cerambycinae</taxon>
        <taxon>Callichromatini</taxon>
        <taxon>Aromia</taxon>
    </lineage>
</organism>
<gene>
    <name evidence="12" type="ORF">NQ318_006766</name>
</gene>
<evidence type="ECO:0000256" key="5">
    <source>
        <dbReference type="ARBA" id="ARBA00022771"/>
    </source>
</evidence>
<evidence type="ECO:0000259" key="11">
    <source>
        <dbReference type="PROSITE" id="PS51157"/>
    </source>
</evidence>
<evidence type="ECO:0000313" key="12">
    <source>
        <dbReference type="EMBL" id="KAJ8946856.1"/>
    </source>
</evidence>
<evidence type="ECO:0000256" key="8">
    <source>
        <dbReference type="ARBA" id="ARBA00046341"/>
    </source>
</evidence>
<accession>A0AAV8Y6W1</accession>
<dbReference type="AlphaFoldDB" id="A0AAV8Y6W1"/>
<dbReference type="PANTHER" id="PTHR21497">
    <property type="entry name" value="UBIQUITIN LIGASE E3 ALPHA-RELATED"/>
    <property type="match status" value="1"/>
</dbReference>
<keyword evidence="13" id="KW-1185">Reference proteome</keyword>
<keyword evidence="6 10" id="KW-0833">Ubl conjugation pathway</keyword>
<proteinExistence type="inferred from homology"/>
<evidence type="ECO:0000256" key="3">
    <source>
        <dbReference type="ARBA" id="ARBA00022679"/>
    </source>
</evidence>
<dbReference type="SMART" id="SM00396">
    <property type="entry name" value="ZnF_UBR1"/>
    <property type="match status" value="1"/>
</dbReference>
<reference evidence="12" key="1">
    <citation type="journal article" date="2023" name="Insect Mol. Biol.">
        <title>Genome sequencing provides insights into the evolution of gene families encoding plant cell wall-degrading enzymes in longhorned beetles.</title>
        <authorList>
            <person name="Shin N.R."/>
            <person name="Okamura Y."/>
            <person name="Kirsch R."/>
            <person name="Pauchet Y."/>
        </authorList>
    </citation>
    <scope>NUCLEOTIDE SEQUENCE</scope>
    <source>
        <strain evidence="12">AMC_N1</strain>
    </source>
</reference>
<dbReference type="InterPro" id="IPR003126">
    <property type="entry name" value="Znf_UBR"/>
</dbReference>
<dbReference type="EC" id="2.3.2.27" evidence="10"/>
<feature type="zinc finger region" description="UBR-type" evidence="9">
    <location>
        <begin position="181"/>
        <end position="260"/>
    </location>
</feature>
<protein>
    <recommendedName>
        <fullName evidence="10">E3 ubiquitin-protein ligase</fullName>
        <ecNumber evidence="10">2.3.2.27</ecNumber>
    </recommendedName>
</protein>
<dbReference type="Proteomes" id="UP001162162">
    <property type="component" value="Unassembled WGS sequence"/>
</dbReference>
<dbReference type="GO" id="GO:0000151">
    <property type="term" value="C:ubiquitin ligase complex"/>
    <property type="evidence" value="ECO:0007669"/>
    <property type="project" value="TreeGrafter"/>
</dbReference>
<comment type="function">
    <text evidence="10">Ubiquitin ligase protein which is a component of the N-end rule pathway. Recognizes and binds to proteins bearing specific N-terminal residues that are destabilizing according to the N-end rule, leading to their ubiquitination and subsequent degradation.</text>
</comment>
<dbReference type="GO" id="GO:0005737">
    <property type="term" value="C:cytoplasm"/>
    <property type="evidence" value="ECO:0007669"/>
    <property type="project" value="TreeGrafter"/>
</dbReference>
<evidence type="ECO:0000256" key="4">
    <source>
        <dbReference type="ARBA" id="ARBA00022723"/>
    </source>
</evidence>
<evidence type="ECO:0000256" key="10">
    <source>
        <dbReference type="RuleBase" id="RU366018"/>
    </source>
</evidence>
<comment type="similarity">
    <text evidence="8 10">Belongs to the E3 ubiquitin-protein ligase UBR1-like family.</text>
</comment>
<keyword evidence="4 10" id="KW-0479">Metal-binding</keyword>
<dbReference type="GO" id="GO:0016567">
    <property type="term" value="P:protein ubiquitination"/>
    <property type="evidence" value="ECO:0007669"/>
    <property type="project" value="UniProtKB-UniRule"/>
</dbReference>
<dbReference type="GO" id="GO:0061630">
    <property type="term" value="F:ubiquitin protein ligase activity"/>
    <property type="evidence" value="ECO:0007669"/>
    <property type="project" value="UniProtKB-UniRule"/>
</dbReference>
<dbReference type="PANTHER" id="PTHR21497:SF39">
    <property type="entry name" value="E3 UBIQUITIN-PROTEIN LIGASE UBR3"/>
    <property type="match status" value="1"/>
</dbReference>